<evidence type="ECO:0000256" key="3">
    <source>
        <dbReference type="ARBA" id="ARBA00012985"/>
    </source>
</evidence>
<protein>
    <recommendedName>
        <fullName evidence="6">Acyl-CoA synthetase short-chain family member 3, mitochondrial</fullName>
        <ecNumber evidence="4">6.2.1.1</ecNumber>
        <ecNumber evidence="3">6.2.1.17</ecNumber>
    </recommendedName>
    <alternativeName>
        <fullName evidence="7">Acetate--CoA ligase 3</fullName>
    </alternativeName>
    <alternativeName>
        <fullName evidence="5">Propionate--CoA ligase</fullName>
    </alternativeName>
</protein>
<evidence type="ECO:0000256" key="9">
    <source>
        <dbReference type="ARBA" id="ARBA00049004"/>
    </source>
</evidence>
<comment type="catalytic activity">
    <reaction evidence="9">
        <text>propanoate + ATP + CoA = propanoyl-CoA + AMP + diphosphate</text>
        <dbReference type="Rhea" id="RHEA:20373"/>
        <dbReference type="ChEBI" id="CHEBI:17272"/>
        <dbReference type="ChEBI" id="CHEBI:30616"/>
        <dbReference type="ChEBI" id="CHEBI:33019"/>
        <dbReference type="ChEBI" id="CHEBI:57287"/>
        <dbReference type="ChEBI" id="CHEBI:57392"/>
        <dbReference type="ChEBI" id="CHEBI:456215"/>
        <dbReference type="EC" id="6.2.1.17"/>
    </reaction>
    <physiologicalReaction direction="left-to-right" evidence="9">
        <dbReference type="Rhea" id="RHEA:20374"/>
    </physiologicalReaction>
</comment>
<dbReference type="InterPro" id="IPR045851">
    <property type="entry name" value="AMP-bd_C_sf"/>
</dbReference>
<dbReference type="PANTHER" id="PTHR43347">
    <property type="entry name" value="ACYL-COA SYNTHETASE"/>
    <property type="match status" value="1"/>
</dbReference>
<evidence type="ECO:0000313" key="14">
    <source>
        <dbReference type="EMBL" id="LAC20155.1"/>
    </source>
</evidence>
<dbReference type="GO" id="GO:0005759">
    <property type="term" value="C:mitochondrial matrix"/>
    <property type="evidence" value="ECO:0007669"/>
    <property type="project" value="TreeGrafter"/>
</dbReference>
<dbReference type="InterPro" id="IPR020845">
    <property type="entry name" value="AMP-binding_CS"/>
</dbReference>
<dbReference type="Pfam" id="PF00501">
    <property type="entry name" value="AMP-binding"/>
    <property type="match status" value="1"/>
</dbReference>
<dbReference type="EMBL" id="IACT01000774">
    <property type="protein sequence ID" value="LAC20155.1"/>
    <property type="molecule type" value="mRNA"/>
</dbReference>
<dbReference type="Pfam" id="PF16177">
    <property type="entry name" value="ACAS_N"/>
    <property type="match status" value="1"/>
</dbReference>
<comment type="similarity">
    <text evidence="2">Belongs to the ATP-dependent AMP-binding enzyme family.</text>
</comment>
<dbReference type="EC" id="6.2.1.17" evidence="3"/>
<reference evidence="13" key="2">
    <citation type="journal article" date="2018" name="Biosci. Biotechnol. Biochem.">
        <title>Polysaccharide hydrolase of the hadal zone amphipods Hirondellea gigas.</title>
        <authorList>
            <person name="Kobayashi H."/>
            <person name="Nagahama T."/>
            <person name="Arai W."/>
            <person name="Sasagawa Y."/>
            <person name="Umeda M."/>
            <person name="Hayashi T."/>
            <person name="Nikaido I."/>
            <person name="Watanabe H."/>
            <person name="Oguri K."/>
            <person name="Kitazato H."/>
            <person name="Fujioka K."/>
            <person name="Kido Y."/>
            <person name="Takami H."/>
        </authorList>
    </citation>
    <scope>NUCLEOTIDE SEQUENCE</scope>
    <source>
        <tissue evidence="13">Whole body</tissue>
    </source>
</reference>
<evidence type="ECO:0000259" key="11">
    <source>
        <dbReference type="Pfam" id="PF13193"/>
    </source>
</evidence>
<accession>A0A2P2HVP7</accession>
<name>A0A2P2HVP7_9CRUS</name>
<evidence type="ECO:0000256" key="6">
    <source>
        <dbReference type="ARBA" id="ARBA00040004"/>
    </source>
</evidence>
<evidence type="ECO:0000256" key="2">
    <source>
        <dbReference type="ARBA" id="ARBA00006432"/>
    </source>
</evidence>
<dbReference type="InterPro" id="IPR025110">
    <property type="entry name" value="AMP-bd_C"/>
</dbReference>
<dbReference type="InterPro" id="IPR042099">
    <property type="entry name" value="ANL_N_sf"/>
</dbReference>
<feature type="domain" description="AMP-dependent synthetase/ligase" evidence="10">
    <location>
        <begin position="101"/>
        <end position="479"/>
    </location>
</feature>
<dbReference type="Gene3D" id="3.30.300.30">
    <property type="match status" value="1"/>
</dbReference>
<dbReference type="FunFam" id="3.40.50.12780:FF:000011">
    <property type="entry name" value="Acetyl-coenzyme A synthetase 2-like, mitochondrial"/>
    <property type="match status" value="1"/>
</dbReference>
<feature type="domain" description="Acetyl-coenzyme A synthetase N-terminal" evidence="12">
    <location>
        <begin position="38"/>
        <end position="93"/>
    </location>
</feature>
<feature type="domain" description="AMP-binding enzyme C-terminal" evidence="11">
    <location>
        <begin position="545"/>
        <end position="621"/>
    </location>
</feature>
<comment type="catalytic activity">
    <reaction evidence="8">
        <text>butanoate + ATP + CoA = butanoyl-CoA + AMP + diphosphate</text>
        <dbReference type="Rhea" id="RHEA:46172"/>
        <dbReference type="ChEBI" id="CHEBI:17968"/>
        <dbReference type="ChEBI" id="CHEBI:30616"/>
        <dbReference type="ChEBI" id="CHEBI:33019"/>
        <dbReference type="ChEBI" id="CHEBI:57287"/>
        <dbReference type="ChEBI" id="CHEBI:57371"/>
        <dbReference type="ChEBI" id="CHEBI:456215"/>
    </reaction>
    <physiologicalReaction direction="left-to-right" evidence="8">
        <dbReference type="Rhea" id="RHEA:46173"/>
    </physiologicalReaction>
</comment>
<dbReference type="AlphaFoldDB" id="A0A2P2HVP7"/>
<dbReference type="Pfam" id="PF13193">
    <property type="entry name" value="AMP-binding_C"/>
    <property type="match status" value="1"/>
</dbReference>
<reference evidence="14" key="1">
    <citation type="submission" date="2017-11" db="EMBL/GenBank/DDBJ databases">
        <title>The sensing device of the deep-sea amphipod.</title>
        <authorList>
            <person name="Kobayashi H."/>
            <person name="Nagahama T."/>
            <person name="Arai W."/>
            <person name="Sasagawa Y."/>
            <person name="Umeda M."/>
            <person name="Hayashi T."/>
            <person name="Nikaido I."/>
            <person name="Watanabe H."/>
            <person name="Oguri K."/>
            <person name="Kitazato H."/>
            <person name="Fujioka K."/>
            <person name="Kido Y."/>
            <person name="Takami H."/>
        </authorList>
    </citation>
    <scope>NUCLEOTIDE SEQUENCE</scope>
    <source>
        <tissue evidence="14">Whole body</tissue>
    </source>
</reference>
<dbReference type="Gene3D" id="3.40.50.12780">
    <property type="entry name" value="N-terminal domain of ligase-like"/>
    <property type="match status" value="1"/>
</dbReference>
<dbReference type="SUPFAM" id="SSF56801">
    <property type="entry name" value="Acetyl-CoA synthetase-like"/>
    <property type="match status" value="1"/>
</dbReference>
<evidence type="ECO:0000256" key="1">
    <source>
        <dbReference type="ARBA" id="ARBA00001884"/>
    </source>
</evidence>
<evidence type="ECO:0000256" key="7">
    <source>
        <dbReference type="ARBA" id="ARBA00042755"/>
    </source>
</evidence>
<dbReference type="InterPro" id="IPR032387">
    <property type="entry name" value="ACAS_N"/>
</dbReference>
<evidence type="ECO:0000256" key="4">
    <source>
        <dbReference type="ARBA" id="ARBA00013275"/>
    </source>
</evidence>
<proteinExistence type="evidence at transcript level"/>
<dbReference type="PROSITE" id="PS00455">
    <property type="entry name" value="AMP_BINDING"/>
    <property type="match status" value="1"/>
</dbReference>
<evidence type="ECO:0000259" key="12">
    <source>
        <dbReference type="Pfam" id="PF16177"/>
    </source>
</evidence>
<dbReference type="GO" id="GO:0003987">
    <property type="term" value="F:acetate-CoA ligase activity"/>
    <property type="evidence" value="ECO:0007669"/>
    <property type="project" value="UniProtKB-EC"/>
</dbReference>
<organism evidence="13">
    <name type="scientific">Hirondellea gigas</name>
    <dbReference type="NCBI Taxonomy" id="1518452"/>
    <lineage>
        <taxon>Eukaryota</taxon>
        <taxon>Metazoa</taxon>
        <taxon>Ecdysozoa</taxon>
        <taxon>Arthropoda</taxon>
        <taxon>Crustacea</taxon>
        <taxon>Multicrustacea</taxon>
        <taxon>Malacostraca</taxon>
        <taxon>Eumalacostraca</taxon>
        <taxon>Peracarida</taxon>
        <taxon>Amphipoda</taxon>
        <taxon>Amphilochidea</taxon>
        <taxon>Lysianassida</taxon>
        <taxon>Lysianassidira</taxon>
        <taxon>Lysianassoidea</taxon>
        <taxon>Lysianassidae</taxon>
        <taxon>Hirondellea</taxon>
    </lineage>
</organism>
<dbReference type="PANTHER" id="PTHR43347:SF3">
    <property type="entry name" value="ACYL-COA SYNTHETASE SHORT-CHAIN FAMILY MEMBER 3, MITOCHONDRIAL"/>
    <property type="match status" value="1"/>
</dbReference>
<dbReference type="EMBL" id="IACF01000055">
    <property type="protein sequence ID" value="LAB65869.1"/>
    <property type="molecule type" value="mRNA"/>
</dbReference>
<evidence type="ECO:0000256" key="8">
    <source>
        <dbReference type="ARBA" id="ARBA00047935"/>
    </source>
</evidence>
<evidence type="ECO:0000313" key="13">
    <source>
        <dbReference type="EMBL" id="LAB65869.1"/>
    </source>
</evidence>
<dbReference type="InterPro" id="IPR000873">
    <property type="entry name" value="AMP-dep_synth/lig_dom"/>
</dbReference>
<dbReference type="GO" id="GO:0050218">
    <property type="term" value="F:propionate-CoA ligase activity"/>
    <property type="evidence" value="ECO:0007669"/>
    <property type="project" value="UniProtKB-EC"/>
</dbReference>
<dbReference type="EC" id="6.2.1.1" evidence="4"/>
<evidence type="ECO:0000259" key="10">
    <source>
        <dbReference type="Pfam" id="PF00501"/>
    </source>
</evidence>
<comment type="catalytic activity">
    <reaction evidence="1">
        <text>acetate + ATP + CoA = acetyl-CoA + AMP + diphosphate</text>
        <dbReference type="Rhea" id="RHEA:23176"/>
        <dbReference type="ChEBI" id="CHEBI:30089"/>
        <dbReference type="ChEBI" id="CHEBI:30616"/>
        <dbReference type="ChEBI" id="CHEBI:33019"/>
        <dbReference type="ChEBI" id="CHEBI:57287"/>
        <dbReference type="ChEBI" id="CHEBI:57288"/>
        <dbReference type="ChEBI" id="CHEBI:456215"/>
        <dbReference type="EC" id="6.2.1.1"/>
    </reaction>
    <physiologicalReaction direction="left-to-right" evidence="1">
        <dbReference type="Rhea" id="RHEA:23177"/>
    </physiologicalReaction>
</comment>
<sequence length="673" mass="74329">MLGTRLLLRKLTASNVSKFSACTVHLSAPANSLTVGDYETVYRNSIEKKEEFWDELAQKIVWHKPYVRVLDPNSLPTSPLWFPGGELNTCYNAVDVHVQKGRGKKVAIIHDSPVTETKKKITYDELLDQVSRLAGVLSNLGVTRGNRVLIYMPMMAEALIAMLATARLGAIHSVVFGGFAAKELSTRIMHLKPKVILSASHGIEPSRIIEYKPLLDTAIKISSHKPNHCVILQRPMFNHITMEKGRDLNWDEEMAKAKPHDAVPVESNHPCYVLYTSGTTGKPKGIVRPTGGHAVVLPWTMKAIYGMEKDDVWWGASDLGWVVGHSYICYAPLLNGNTTVIFEGKPVGTPDSKQFFRMITEHNIRGLFTAPSALRAIKQKDPTGHIGPNSNLKHLFIAGECLDHDTRVWAEKAFNIHGLDHWWQTETGYAISAHCMGLNMDPNPPRGTTGKPFIGYDLELLNSEGEKVGPGELGRIVCKLPLPPGCMNTLYDAHVRFIESYFQQYPGYYDTMDAGMKDKDGYISVLSREDDVINVSGHRMSSLALEEALMEHPDVDDALVCGVPDELKGVVPLGLVVVNKERDEKELVKELVAAIRLHVGPVAAFRHCAIVAGLPRTRSGKTPRGSIACLARGEKITISPTIEDHSVYSGIHAALQRCGFAKDVADPTLDFQE</sequence>
<evidence type="ECO:0000256" key="5">
    <source>
        <dbReference type="ARBA" id="ARBA00029726"/>
    </source>
</evidence>